<dbReference type="AlphaFoldDB" id="A0A7Z7N727"/>
<name>A0A7Z7N727_9BURK</name>
<evidence type="ECO:0000313" key="3">
    <source>
        <dbReference type="Proteomes" id="UP000219522"/>
    </source>
</evidence>
<dbReference type="Proteomes" id="UP000219522">
    <property type="component" value="Unassembled WGS sequence"/>
</dbReference>
<dbReference type="EMBL" id="OCSU01000004">
    <property type="protein sequence ID" value="SOE91190.1"/>
    <property type="molecule type" value="Genomic_DNA"/>
</dbReference>
<accession>A0A7Z7N727</accession>
<gene>
    <name evidence="2" type="ORF">SAMN05446927_8070</name>
</gene>
<organism evidence="2 3">
    <name type="scientific">Caballeronia arationis</name>
    <dbReference type="NCBI Taxonomy" id="1777142"/>
    <lineage>
        <taxon>Bacteria</taxon>
        <taxon>Pseudomonadati</taxon>
        <taxon>Pseudomonadota</taxon>
        <taxon>Betaproteobacteria</taxon>
        <taxon>Burkholderiales</taxon>
        <taxon>Burkholderiaceae</taxon>
        <taxon>Caballeronia</taxon>
    </lineage>
</organism>
<evidence type="ECO:0000313" key="2">
    <source>
        <dbReference type="EMBL" id="SOE91190.1"/>
    </source>
</evidence>
<evidence type="ECO:0000259" key="1">
    <source>
        <dbReference type="Pfam" id="PF13936"/>
    </source>
</evidence>
<protein>
    <submittedName>
        <fullName evidence="2">Helix-turn-helix domain-containing protein</fullName>
    </submittedName>
</protein>
<dbReference type="Pfam" id="PF13936">
    <property type="entry name" value="HTH_38"/>
    <property type="match status" value="1"/>
</dbReference>
<dbReference type="Gene3D" id="1.10.10.60">
    <property type="entry name" value="Homeodomain-like"/>
    <property type="match status" value="1"/>
</dbReference>
<proteinExistence type="predicted"/>
<feature type="domain" description="Transposase IS30-like HTH" evidence="1">
    <location>
        <begin position="6"/>
        <end position="49"/>
    </location>
</feature>
<dbReference type="InterPro" id="IPR025246">
    <property type="entry name" value="IS30-like_HTH"/>
</dbReference>
<sequence>MPDQTSYRQLQPEERLAIASLRLEDMSIRAMARILGRSPATVSRELTRNYPTDPTQQVSHATIYTAI</sequence>
<keyword evidence="3" id="KW-1185">Reference proteome</keyword>
<reference evidence="2 3" key="1">
    <citation type="submission" date="2017-09" db="EMBL/GenBank/DDBJ databases">
        <authorList>
            <person name="Varghese N."/>
            <person name="Submissions S."/>
        </authorList>
    </citation>
    <scope>NUCLEOTIDE SEQUENCE [LARGE SCALE GENOMIC DNA]</scope>
    <source>
        <strain evidence="2 3">OK806</strain>
    </source>
</reference>
<comment type="caution">
    <text evidence="2">The sequence shown here is derived from an EMBL/GenBank/DDBJ whole genome shotgun (WGS) entry which is preliminary data.</text>
</comment>